<dbReference type="Proteomes" id="UP000792457">
    <property type="component" value="Unassembled WGS sequence"/>
</dbReference>
<keyword evidence="1" id="KW-0689">Ribosomal protein</keyword>
<dbReference type="OrthoDB" id="5984298at2759"/>
<dbReference type="GO" id="GO:0005761">
    <property type="term" value="C:mitochondrial ribosome"/>
    <property type="evidence" value="ECO:0007669"/>
    <property type="project" value="InterPro"/>
</dbReference>
<dbReference type="AlphaFoldDB" id="A0A8K0JVT8"/>
<keyword evidence="2" id="KW-0687">Ribonucleoprotein</keyword>
<dbReference type="SMART" id="SM01403">
    <property type="entry name" value="Ribosomal_S10"/>
    <property type="match status" value="1"/>
</dbReference>
<accession>A0A8K0JVT8</accession>
<dbReference type="SUPFAM" id="SSF54999">
    <property type="entry name" value="Ribosomal protein S10"/>
    <property type="match status" value="1"/>
</dbReference>
<evidence type="ECO:0000313" key="5">
    <source>
        <dbReference type="Proteomes" id="UP000792457"/>
    </source>
</evidence>
<name>A0A8K0JVT8_LADFU</name>
<evidence type="ECO:0000256" key="1">
    <source>
        <dbReference type="ARBA" id="ARBA00022980"/>
    </source>
</evidence>
<keyword evidence="5" id="KW-1185">Reference proteome</keyword>
<dbReference type="Gene3D" id="3.30.70.600">
    <property type="entry name" value="Ribosomal protein S10 domain"/>
    <property type="match status" value="1"/>
</dbReference>
<dbReference type="Pfam" id="PF00338">
    <property type="entry name" value="Ribosomal_S10"/>
    <property type="match status" value="1"/>
</dbReference>
<dbReference type="PANTHER" id="PTHR13473">
    <property type="entry name" value="MITOCHONDRIAL RIBOSOMAL PROTEIN L48"/>
    <property type="match status" value="1"/>
</dbReference>
<dbReference type="EMBL" id="KZ308167">
    <property type="protein sequence ID" value="KAG8223606.1"/>
    <property type="molecule type" value="Genomic_DNA"/>
</dbReference>
<dbReference type="PANTHER" id="PTHR13473:SF0">
    <property type="entry name" value="LARGE RIBOSOMAL SUBUNIT PROTEIN ML48"/>
    <property type="match status" value="1"/>
</dbReference>
<dbReference type="InterPro" id="IPR036838">
    <property type="entry name" value="Ribosomal_uS10_dom_sf"/>
</dbReference>
<evidence type="ECO:0000313" key="4">
    <source>
        <dbReference type="EMBL" id="KAG8223606.1"/>
    </source>
</evidence>
<reference evidence="4" key="1">
    <citation type="submission" date="2013-04" db="EMBL/GenBank/DDBJ databases">
        <authorList>
            <person name="Qu J."/>
            <person name="Murali S.C."/>
            <person name="Bandaranaike D."/>
            <person name="Bellair M."/>
            <person name="Blankenburg K."/>
            <person name="Chao H."/>
            <person name="Dinh H."/>
            <person name="Doddapaneni H."/>
            <person name="Downs B."/>
            <person name="Dugan-Rocha S."/>
            <person name="Elkadiri S."/>
            <person name="Gnanaolivu R.D."/>
            <person name="Hernandez B."/>
            <person name="Javaid M."/>
            <person name="Jayaseelan J.C."/>
            <person name="Lee S."/>
            <person name="Li M."/>
            <person name="Ming W."/>
            <person name="Munidasa M."/>
            <person name="Muniz J."/>
            <person name="Nguyen L."/>
            <person name="Ongeri F."/>
            <person name="Osuji N."/>
            <person name="Pu L.-L."/>
            <person name="Puazo M."/>
            <person name="Qu C."/>
            <person name="Quiroz J."/>
            <person name="Raj R."/>
            <person name="Weissenberger G."/>
            <person name="Xin Y."/>
            <person name="Zou X."/>
            <person name="Han Y."/>
            <person name="Richards S."/>
            <person name="Worley K."/>
            <person name="Muzny D."/>
            <person name="Gibbs R."/>
        </authorList>
    </citation>
    <scope>NUCLEOTIDE SEQUENCE</scope>
    <source>
        <strain evidence="4">Sampled in the wild</strain>
    </source>
</reference>
<evidence type="ECO:0000259" key="3">
    <source>
        <dbReference type="SMART" id="SM01403"/>
    </source>
</evidence>
<dbReference type="GO" id="GO:1990904">
    <property type="term" value="C:ribonucleoprotein complex"/>
    <property type="evidence" value="ECO:0007669"/>
    <property type="project" value="UniProtKB-KW"/>
</dbReference>
<dbReference type="InterPro" id="IPR027487">
    <property type="entry name" value="Ribosomal_mL48"/>
</dbReference>
<sequence length="183" mass="21445">MFEYQVRRMFRLNALKRLNKWMPVKNISKRFCTYEPEYLKYTKSEIPTYDALNVQIKGYDYPMVESFQSFVHKLAESMGIEVEDSWALPPQSLAVKKFKHLTTVVDSEYKLNKYERNVQIVDVPATVAPIFFYAIQESLPEGVSVRIHPHEDEYEELRYIPDVQLLELKSQLESLGGPSKKKG</sequence>
<organism evidence="4 5">
    <name type="scientific">Ladona fulva</name>
    <name type="common">Scarce chaser dragonfly</name>
    <name type="synonym">Libellula fulva</name>
    <dbReference type="NCBI Taxonomy" id="123851"/>
    <lineage>
        <taxon>Eukaryota</taxon>
        <taxon>Metazoa</taxon>
        <taxon>Ecdysozoa</taxon>
        <taxon>Arthropoda</taxon>
        <taxon>Hexapoda</taxon>
        <taxon>Insecta</taxon>
        <taxon>Pterygota</taxon>
        <taxon>Palaeoptera</taxon>
        <taxon>Odonata</taxon>
        <taxon>Epiprocta</taxon>
        <taxon>Anisoptera</taxon>
        <taxon>Libelluloidea</taxon>
        <taxon>Libellulidae</taxon>
        <taxon>Ladona</taxon>
    </lineage>
</organism>
<evidence type="ECO:0000256" key="2">
    <source>
        <dbReference type="ARBA" id="ARBA00023274"/>
    </source>
</evidence>
<gene>
    <name evidence="4" type="ORF">J437_LFUL004130</name>
</gene>
<protein>
    <recommendedName>
        <fullName evidence="3">Small ribosomal subunit protein uS10 domain-containing protein</fullName>
    </recommendedName>
</protein>
<dbReference type="InterPro" id="IPR027486">
    <property type="entry name" value="Ribosomal_uS10_dom"/>
</dbReference>
<proteinExistence type="predicted"/>
<comment type="caution">
    <text evidence="4">The sequence shown here is derived from an EMBL/GenBank/DDBJ whole genome shotgun (WGS) entry which is preliminary data.</text>
</comment>
<reference evidence="4" key="2">
    <citation type="submission" date="2017-10" db="EMBL/GenBank/DDBJ databases">
        <title>Ladona fulva Genome sequencing and assembly.</title>
        <authorList>
            <person name="Murali S."/>
            <person name="Richards S."/>
            <person name="Bandaranaike D."/>
            <person name="Bellair M."/>
            <person name="Blankenburg K."/>
            <person name="Chao H."/>
            <person name="Dinh H."/>
            <person name="Doddapaneni H."/>
            <person name="Dugan-Rocha S."/>
            <person name="Elkadiri S."/>
            <person name="Gnanaolivu R."/>
            <person name="Hernandez B."/>
            <person name="Skinner E."/>
            <person name="Javaid M."/>
            <person name="Lee S."/>
            <person name="Li M."/>
            <person name="Ming W."/>
            <person name="Munidasa M."/>
            <person name="Muniz J."/>
            <person name="Nguyen L."/>
            <person name="Hughes D."/>
            <person name="Osuji N."/>
            <person name="Pu L.-L."/>
            <person name="Puazo M."/>
            <person name="Qu C."/>
            <person name="Quiroz J."/>
            <person name="Raj R."/>
            <person name="Weissenberger G."/>
            <person name="Xin Y."/>
            <person name="Zou X."/>
            <person name="Han Y."/>
            <person name="Worley K."/>
            <person name="Muzny D."/>
            <person name="Gibbs R."/>
        </authorList>
    </citation>
    <scope>NUCLEOTIDE SEQUENCE</scope>
    <source>
        <strain evidence="4">Sampled in the wild</strain>
    </source>
</reference>
<feature type="domain" description="Small ribosomal subunit protein uS10" evidence="3">
    <location>
        <begin position="53"/>
        <end position="148"/>
    </location>
</feature>